<dbReference type="PANTHER" id="PTHR10039:SF16">
    <property type="entry name" value="GPI INOSITOL-DEACYLASE"/>
    <property type="match status" value="1"/>
</dbReference>
<dbReference type="InterPro" id="IPR054471">
    <property type="entry name" value="GPIID_WHD"/>
</dbReference>
<protein>
    <submittedName>
        <fullName evidence="7">NACHT and WD domain-containing protein</fullName>
    </submittedName>
</protein>
<feature type="region of interest" description="Disordered" evidence="3">
    <location>
        <begin position="44"/>
        <end position="66"/>
    </location>
</feature>
<dbReference type="Gene3D" id="3.40.50.1820">
    <property type="entry name" value="alpha/beta hydrolase"/>
    <property type="match status" value="1"/>
</dbReference>
<gene>
    <name evidence="7" type="ORF">TPAR_07329</name>
</gene>
<evidence type="ECO:0000313" key="7">
    <source>
        <dbReference type="EMBL" id="POR32464.1"/>
    </source>
</evidence>
<feature type="domain" description="DUF676" evidence="4">
    <location>
        <begin position="87"/>
        <end position="220"/>
    </location>
</feature>
<dbReference type="Pfam" id="PF24883">
    <property type="entry name" value="NPHP3_N"/>
    <property type="match status" value="1"/>
</dbReference>
<keyword evidence="8" id="KW-1185">Reference proteome</keyword>
<dbReference type="EMBL" id="PKSG01000845">
    <property type="protein sequence ID" value="POR32464.1"/>
    <property type="molecule type" value="Genomic_DNA"/>
</dbReference>
<evidence type="ECO:0000256" key="1">
    <source>
        <dbReference type="ARBA" id="ARBA00007920"/>
    </source>
</evidence>
<dbReference type="InterPro" id="IPR027417">
    <property type="entry name" value="P-loop_NTPase"/>
</dbReference>
<dbReference type="Gene3D" id="3.40.50.300">
    <property type="entry name" value="P-loop containing nucleotide triphosphate hydrolases"/>
    <property type="match status" value="1"/>
</dbReference>
<dbReference type="Proteomes" id="UP000237481">
    <property type="component" value="Unassembled WGS sequence"/>
</dbReference>
<feature type="region of interest" description="Disordered" evidence="3">
    <location>
        <begin position="1"/>
        <end position="26"/>
    </location>
</feature>
<dbReference type="SMART" id="SM00320">
    <property type="entry name" value="WD40"/>
    <property type="match status" value="6"/>
</dbReference>
<dbReference type="OrthoDB" id="1658288at2759"/>
<organism evidence="7 8">
    <name type="scientific">Tolypocladium paradoxum</name>
    <dbReference type="NCBI Taxonomy" id="94208"/>
    <lineage>
        <taxon>Eukaryota</taxon>
        <taxon>Fungi</taxon>
        <taxon>Dikarya</taxon>
        <taxon>Ascomycota</taxon>
        <taxon>Pezizomycotina</taxon>
        <taxon>Sordariomycetes</taxon>
        <taxon>Hypocreomycetidae</taxon>
        <taxon>Hypocreales</taxon>
        <taxon>Ophiocordycipitaceae</taxon>
        <taxon>Tolypocladium</taxon>
    </lineage>
</organism>
<dbReference type="SUPFAM" id="SSF52540">
    <property type="entry name" value="P-loop containing nucleoside triphosphate hydrolases"/>
    <property type="match status" value="1"/>
</dbReference>
<sequence>MSHDAPGSSSRLTTRPRHSVRGSAECAVSTSSSDLPFHVRPGLQHSLSGSASSTGLGGRRDSSPSGAADPLGLQIVYSQAEDPAGDIVFVHGLGGSARKTWSWNRDNASFWPRWLAEDDLLSTFRVSTFGYNAKFKSSASNLDIIDFAKDLLFQLMTVLNAHGDHGRPIIFVAHSMGGLVVKKAYTLGKYDKKYSDVISNVRGIIFLATPHRGSQYAKILNNILSAIGTSRKAYVAGLGLQSAALQDINESFRKHGDDLLLFSFYETLKTSLSLTRVMIVEKDSAILGYPTEESLDMNADHRSICKYRDSLDPNYNKVKGVLATWARKILSDGELIRCPKCNLRILRDQILINPEPTLQERTDFDTAKRASQGHSIEDILGVINPDDDLGTRRLDSPRPGDWLFSKHDFRNWVQGGETDLTCRHFLLMGLPGTGKSVLSRSAIDYLKSLNHDVHYHFFNRTHQLKRTAVYCIRQLAFQLATCHMEFRVAILEMHRRTGISFNSQNNNFQSTWERLFEGILFQLHLKKPLFLVIDGIDESDAPSLLMSRIAAIQSKTSVRFFLTSRPLKGVPTKENFAIYFLQSSDTTSDMRGYVSKAVETALPGAKSVQNFVRDEILEKASGSFLWTRLVLEMLQESWHTEEDIVSALTQVPRGMSAMYNRMVDAIEEQGPRNCQLARQVLALMACSWRPLFVDELADALKPEFGVFINLELTITQICGHFVTVQQTESGRKDALLIHATAREFLLQGDEEITPWIDSKQAHEKMAQKCLTYLSDGRWRQDFGSLGSLRGHGADSCTDGHHASRLHAVSKDHPLLQYATCHWAFHLSKCPPDSFEIMETLKDFLLNHCLTWIEAVALSGNMIHLIRSARYLKAYARASRSDTQWIKLWATDFIRIASKFASNLVQSPPSVYQNIPPMCPKRSKIGETFGSRRIASLSVNGFPSETWDDCLASVVIDNDEFAGQVLASKSQFFILARSPGVVTIWDAETFEKTRALEHGEHVSKMVISRAGTLLATTAFSNSYVWDTASGNLLHRIPKSYYAIVRDLAFSPGEAKVLIAYDNCVLESVDLQSGRLSQTVAHLSQLEADYQGCPWREAISPDVTKVAMAWRGHPPLIWDLRSGQDSPPLKCRTRGPTDSLFYPEQLLWRPETGSLLILCADTNLFEWRVFIDDLLEYPHVKARDMAISSDGNLLLSSDHDGTLSVWTFPRLNLIYRLTNHGDPVTDVAFSSDNQRIYDIRYSGCNVWEPDALVRSDDYDMEETSSATGSMAMTEPTISSTASTNAMITAMSIGPDDKCFACGREDGSVIIHDAFEGNRVRKVFTHPAASAVVMISWSKSGKYLASCDESALVVVKRLQPKEDGKFAVFGVMESRSAEPVRQLVFSPDEGMLLISTSLKDRVLDLKGKTELYTISRASQQHRRYWVSHPQAPSCLLWLEENMAEAYDWATGSSNHDLQGDEVPRAKEQVEDSPNSCHCRSIVWSSPVDGGRHQVVAVSEGRHDFHGTADIQLVYLDAEGNCGNAASWRKLPLNFDGKVRLILGTIGNDLVLLGLLLRRDVATPSRGPHTRHSDGTGSSKTLLPSQRLVKYGHFTHGGCEWRGDIVLPQAGGCGDCEEWAEVLKSLKID</sequence>
<evidence type="ECO:0000256" key="3">
    <source>
        <dbReference type="SAM" id="MobiDB-lite"/>
    </source>
</evidence>
<dbReference type="InterPro" id="IPR011047">
    <property type="entry name" value="Quinoprotein_ADH-like_sf"/>
</dbReference>
<dbReference type="InterPro" id="IPR001680">
    <property type="entry name" value="WD40_rpt"/>
</dbReference>
<dbReference type="SUPFAM" id="SSF53474">
    <property type="entry name" value="alpha/beta-Hydrolases"/>
    <property type="match status" value="1"/>
</dbReference>
<dbReference type="InterPro" id="IPR007751">
    <property type="entry name" value="DUF676_lipase-like"/>
</dbReference>
<feature type="domain" description="Nephrocystin 3-like N-terminal" evidence="6">
    <location>
        <begin position="400"/>
        <end position="565"/>
    </location>
</feature>
<accession>A0A2S4KQJ9</accession>
<reference evidence="7 8" key="1">
    <citation type="submission" date="2018-01" db="EMBL/GenBank/DDBJ databases">
        <title>Harnessing the power of phylogenomics to disentangle the directionality and signatures of interkingdom host jumping in the parasitic fungal genus Tolypocladium.</title>
        <authorList>
            <person name="Quandt C.A."/>
            <person name="Patterson W."/>
            <person name="Spatafora J.W."/>
        </authorList>
    </citation>
    <scope>NUCLEOTIDE SEQUENCE [LARGE SCALE GENOMIC DNA]</scope>
    <source>
        <strain evidence="7 8">NRBC 100945</strain>
    </source>
</reference>
<evidence type="ECO:0000259" key="6">
    <source>
        <dbReference type="Pfam" id="PF24883"/>
    </source>
</evidence>
<evidence type="ECO:0000259" key="4">
    <source>
        <dbReference type="Pfam" id="PF05057"/>
    </source>
</evidence>
<dbReference type="Pfam" id="PF05057">
    <property type="entry name" value="DUF676"/>
    <property type="match status" value="1"/>
</dbReference>
<dbReference type="InterPro" id="IPR029058">
    <property type="entry name" value="AB_hydrolase_fold"/>
</dbReference>
<dbReference type="Pfam" id="PF22939">
    <property type="entry name" value="WHD_GPIID"/>
    <property type="match status" value="1"/>
</dbReference>
<comment type="similarity">
    <text evidence="1">Belongs to the putative lipase ROG1 family.</text>
</comment>
<feature type="domain" description="GPI inositol-deacylase winged helix" evidence="5">
    <location>
        <begin position="670"/>
        <end position="749"/>
    </location>
</feature>
<evidence type="ECO:0000259" key="5">
    <source>
        <dbReference type="Pfam" id="PF22939"/>
    </source>
</evidence>
<dbReference type="Pfam" id="PF00400">
    <property type="entry name" value="WD40"/>
    <property type="match status" value="2"/>
</dbReference>
<dbReference type="InterPro" id="IPR015943">
    <property type="entry name" value="WD40/YVTN_repeat-like_dom_sf"/>
</dbReference>
<comment type="caution">
    <text evidence="7">The sequence shown here is derived from an EMBL/GenBank/DDBJ whole genome shotgun (WGS) entry which is preliminary data.</text>
</comment>
<dbReference type="PANTHER" id="PTHR10039">
    <property type="entry name" value="AMELOGENIN"/>
    <property type="match status" value="1"/>
</dbReference>
<name>A0A2S4KQJ9_9HYPO</name>
<keyword evidence="2" id="KW-0677">Repeat</keyword>
<evidence type="ECO:0000313" key="8">
    <source>
        <dbReference type="Proteomes" id="UP000237481"/>
    </source>
</evidence>
<dbReference type="SUPFAM" id="SSF50998">
    <property type="entry name" value="Quinoprotein alcohol dehydrogenase-like"/>
    <property type="match status" value="1"/>
</dbReference>
<dbReference type="InterPro" id="IPR056884">
    <property type="entry name" value="NPHP3-like_N"/>
</dbReference>
<feature type="compositionally biased region" description="Low complexity" evidence="3">
    <location>
        <begin position="44"/>
        <end position="54"/>
    </location>
</feature>
<dbReference type="Gene3D" id="2.130.10.10">
    <property type="entry name" value="YVTN repeat-like/Quinoprotein amine dehydrogenase"/>
    <property type="match status" value="3"/>
</dbReference>
<evidence type="ECO:0000256" key="2">
    <source>
        <dbReference type="ARBA" id="ARBA00022737"/>
    </source>
</evidence>
<proteinExistence type="inferred from homology"/>